<evidence type="ECO:0000313" key="1">
    <source>
        <dbReference type="EMBL" id="CAA2954485.1"/>
    </source>
</evidence>
<evidence type="ECO:0000313" key="2">
    <source>
        <dbReference type="Proteomes" id="UP000594638"/>
    </source>
</evidence>
<accession>A0A8S0PQL9</accession>
<dbReference type="Proteomes" id="UP000594638">
    <property type="component" value="Unassembled WGS sequence"/>
</dbReference>
<keyword evidence="2" id="KW-1185">Reference proteome</keyword>
<dbReference type="OrthoDB" id="591557at2759"/>
<dbReference type="AlphaFoldDB" id="A0A8S0PQL9"/>
<gene>
    <name evidence="1" type="ORF">OLEA9_A057752</name>
</gene>
<proteinExistence type="predicted"/>
<protein>
    <submittedName>
        <fullName evidence="1">Uncharacterized protein</fullName>
    </submittedName>
</protein>
<sequence length="112" mass="12613">MIDTQNWAQIDIWIMEEYGVEKSWVKFSVASNNYWDMVKLLCFIGDDEVVLEIDDERLIVCNLKVGTLRDFVVDGVPAMFVDGGSFVESLISPSYSDWIRGQHSISIGSGDG</sequence>
<reference evidence="1 2" key="1">
    <citation type="submission" date="2019-12" db="EMBL/GenBank/DDBJ databases">
        <authorList>
            <person name="Alioto T."/>
            <person name="Alioto T."/>
            <person name="Gomez Garrido J."/>
        </authorList>
    </citation>
    <scope>NUCLEOTIDE SEQUENCE [LARGE SCALE GENOMIC DNA]</scope>
</reference>
<dbReference type="Gramene" id="OE9A057752T1">
    <property type="protein sequence ID" value="OE9A057752C1"/>
    <property type="gene ID" value="OE9A057752"/>
</dbReference>
<organism evidence="1 2">
    <name type="scientific">Olea europaea subsp. europaea</name>
    <dbReference type="NCBI Taxonomy" id="158383"/>
    <lineage>
        <taxon>Eukaryota</taxon>
        <taxon>Viridiplantae</taxon>
        <taxon>Streptophyta</taxon>
        <taxon>Embryophyta</taxon>
        <taxon>Tracheophyta</taxon>
        <taxon>Spermatophyta</taxon>
        <taxon>Magnoliopsida</taxon>
        <taxon>eudicotyledons</taxon>
        <taxon>Gunneridae</taxon>
        <taxon>Pentapetalae</taxon>
        <taxon>asterids</taxon>
        <taxon>lamiids</taxon>
        <taxon>Lamiales</taxon>
        <taxon>Oleaceae</taxon>
        <taxon>Oleeae</taxon>
        <taxon>Olea</taxon>
    </lineage>
</organism>
<dbReference type="EMBL" id="CACTIH010000116">
    <property type="protein sequence ID" value="CAA2954485.1"/>
    <property type="molecule type" value="Genomic_DNA"/>
</dbReference>
<name>A0A8S0PQL9_OLEEU</name>
<comment type="caution">
    <text evidence="1">The sequence shown here is derived from an EMBL/GenBank/DDBJ whole genome shotgun (WGS) entry which is preliminary data.</text>
</comment>